<dbReference type="Gene3D" id="3.80.10.10">
    <property type="entry name" value="Ribonuclease Inhibitor"/>
    <property type="match status" value="3"/>
</dbReference>
<protein>
    <submittedName>
        <fullName evidence="3">EIN3-binding F-box protein 1-like isoform X1</fullName>
    </submittedName>
</protein>
<evidence type="ECO:0000313" key="3">
    <source>
        <dbReference type="RefSeq" id="XP_027332801.1"/>
    </source>
</evidence>
<dbReference type="InterPro" id="IPR006553">
    <property type="entry name" value="Leu-rich_rpt_Cys-con_subtyp"/>
</dbReference>
<sequence length="658" mass="70236">MPALVNYSGDDELYPGGSFRPNPMDLGRMYPIGSNLDVYYPPTKRARIGVPFVFETSDLEQDQEPSIGVLPDECLFEIFRRFPSGKERSLCACVSKRWLMLMSSICKDEIERTSSSGVETMSADENQDIEGDGYLTRCLEGKKATDVRLAAIAVGTRGHGGLGKLSIRGSNSVRGVTNLGLTAVAHGCPSLRSLSLWNVSSIADEGLSEIAKGCHMLEKLDLCLCSSISNKGLIAIAEGCPNLTTLNIESCSKIGNEGLQAIAKFCPKLQSISIKDCPLVGDHGVSSLLSLVSDLQRVKLQALNITDFSLAVIGHYGKAITNLVLSGLQNVSERGFWVMGVANGLQKLVSLSVTSCRGVTDASIEAMGKGCTNLKQMCLRRCCFVSDGGLVAFGKAAGSLESLQLEECNRVTQCGIIGALSNIKTKLKSLTLVKCMGVKDIDMEASMLSPCESLRSLTIQNCPGFCSASLAIVGKLCPQLQHLNLTGLYGITDAGLLPLLENCEAGLVKVNLTGCWNLTDNVVSALARLHGGTLELLNLDGCWKITDASLVAIADNCLLLSDLDVSKCAITDAGLAVLSSASQLSLQVLSLSGCSYVSNKSVPFLTKLGQTLLGLNLQNCNSIGSSTIELLVEKLWRCDILYPENTVTKSWLMVSTTR</sequence>
<dbReference type="Proteomes" id="UP000694853">
    <property type="component" value="Unplaced"/>
</dbReference>
<name>A0A8B8JMU8_ABRPR</name>
<dbReference type="InterPro" id="IPR057207">
    <property type="entry name" value="FBXL15_LRR"/>
</dbReference>
<gene>
    <name evidence="3" type="primary">LOC113847742</name>
</gene>
<dbReference type="PANTHER" id="PTHR13318">
    <property type="entry name" value="PARTNER OF PAIRED, ISOFORM B-RELATED"/>
    <property type="match status" value="1"/>
</dbReference>
<evidence type="ECO:0000259" key="1">
    <source>
        <dbReference type="Pfam" id="PF25372"/>
    </source>
</evidence>
<keyword evidence="2" id="KW-1185">Reference proteome</keyword>
<dbReference type="SMART" id="SM00367">
    <property type="entry name" value="LRR_CC"/>
    <property type="match status" value="14"/>
</dbReference>
<dbReference type="FunFam" id="3.80.10.10:FF:000214">
    <property type="entry name" value="EIN3-binding F-box protein 1"/>
    <property type="match status" value="1"/>
</dbReference>
<accession>A0A8B8JMU8</accession>
<dbReference type="FunFam" id="1.20.1280.50:FF:000084">
    <property type="entry name" value="EIN3-binding F-box protein 1"/>
    <property type="match status" value="1"/>
</dbReference>
<reference evidence="3" key="2">
    <citation type="submission" date="2025-08" db="UniProtKB">
        <authorList>
            <consortium name="RefSeq"/>
        </authorList>
    </citation>
    <scope>IDENTIFICATION</scope>
    <source>
        <tissue evidence="3">Young leaves</tissue>
    </source>
</reference>
<dbReference type="SUPFAM" id="SSF81383">
    <property type="entry name" value="F-box domain"/>
    <property type="match status" value="1"/>
</dbReference>
<dbReference type="KEGG" id="aprc:113847742"/>
<dbReference type="AlphaFoldDB" id="A0A8B8JMU8"/>
<dbReference type="FunFam" id="3.80.10.10:FF:000451">
    <property type="entry name" value="EIN3-binding F-box protein 1"/>
    <property type="match status" value="1"/>
</dbReference>
<dbReference type="Pfam" id="PF25372">
    <property type="entry name" value="DUF7885"/>
    <property type="match status" value="2"/>
</dbReference>
<feature type="domain" description="F-box/LRR-repeat protein 15-like leucin rich repeat" evidence="1">
    <location>
        <begin position="477"/>
        <end position="634"/>
    </location>
</feature>
<dbReference type="FunFam" id="3.80.10.10:FF:000473">
    <property type="entry name" value="EIN3-binding F-box protein 1"/>
    <property type="match status" value="1"/>
</dbReference>
<dbReference type="GO" id="GO:0031146">
    <property type="term" value="P:SCF-dependent proteasomal ubiquitin-dependent protein catabolic process"/>
    <property type="evidence" value="ECO:0007669"/>
    <property type="project" value="TreeGrafter"/>
</dbReference>
<dbReference type="GO" id="GO:0019005">
    <property type="term" value="C:SCF ubiquitin ligase complex"/>
    <property type="evidence" value="ECO:0007669"/>
    <property type="project" value="TreeGrafter"/>
</dbReference>
<dbReference type="GeneID" id="113847742"/>
<organism evidence="2 3">
    <name type="scientific">Abrus precatorius</name>
    <name type="common">Indian licorice</name>
    <name type="synonym">Glycine abrus</name>
    <dbReference type="NCBI Taxonomy" id="3816"/>
    <lineage>
        <taxon>Eukaryota</taxon>
        <taxon>Viridiplantae</taxon>
        <taxon>Streptophyta</taxon>
        <taxon>Embryophyta</taxon>
        <taxon>Tracheophyta</taxon>
        <taxon>Spermatophyta</taxon>
        <taxon>Magnoliopsida</taxon>
        <taxon>eudicotyledons</taxon>
        <taxon>Gunneridae</taxon>
        <taxon>Pentapetalae</taxon>
        <taxon>rosids</taxon>
        <taxon>fabids</taxon>
        <taxon>Fabales</taxon>
        <taxon>Fabaceae</taxon>
        <taxon>Papilionoideae</taxon>
        <taxon>50 kb inversion clade</taxon>
        <taxon>NPAAA clade</taxon>
        <taxon>indigoferoid/millettioid clade</taxon>
        <taxon>Abreae</taxon>
        <taxon>Abrus</taxon>
    </lineage>
</organism>
<proteinExistence type="predicted"/>
<dbReference type="RefSeq" id="XP_027332801.1">
    <property type="nucleotide sequence ID" value="XM_027477000.1"/>
</dbReference>
<dbReference type="InterPro" id="IPR032675">
    <property type="entry name" value="LRR_dom_sf"/>
</dbReference>
<dbReference type="OrthoDB" id="550575at2759"/>
<reference evidence="2" key="1">
    <citation type="journal article" date="2019" name="Toxins">
        <title>Detection of Abrin-Like and Prepropulchellin-Like Toxin Genes and Transcripts Using Whole Genome Sequencing and Full-Length Transcript Sequencing of Abrus precatorius.</title>
        <authorList>
            <person name="Hovde B.T."/>
            <person name="Daligault H.E."/>
            <person name="Hanschen E.R."/>
            <person name="Kunde Y.A."/>
            <person name="Johnson M.B."/>
            <person name="Starkenburg S.R."/>
            <person name="Johnson S.L."/>
        </authorList>
    </citation>
    <scope>NUCLEOTIDE SEQUENCE [LARGE SCALE GENOMIC DNA]</scope>
</reference>
<dbReference type="InterPro" id="IPR036047">
    <property type="entry name" value="F-box-like_dom_sf"/>
</dbReference>
<dbReference type="SUPFAM" id="SSF52047">
    <property type="entry name" value="RNI-like"/>
    <property type="match status" value="2"/>
</dbReference>
<evidence type="ECO:0000313" key="2">
    <source>
        <dbReference type="Proteomes" id="UP000694853"/>
    </source>
</evidence>
<dbReference type="PANTHER" id="PTHR13318:SF178">
    <property type="entry name" value="OS02G0200900 PROTEIN"/>
    <property type="match status" value="1"/>
</dbReference>
<feature type="domain" description="F-box/LRR-repeat protein 15-like leucin rich repeat" evidence="1">
    <location>
        <begin position="170"/>
        <end position="411"/>
    </location>
</feature>